<dbReference type="RefSeq" id="WP_024624667.1">
    <property type="nucleotide sequence ID" value="NZ_KK036495.1"/>
</dbReference>
<evidence type="ECO:0000256" key="2">
    <source>
        <dbReference type="SAM" id="Phobius"/>
    </source>
</evidence>
<protein>
    <submittedName>
        <fullName evidence="3">Uncharacterized protein</fullName>
    </submittedName>
</protein>
<keyword evidence="2" id="KW-0812">Transmembrane</keyword>
<dbReference type="STRING" id="1400520.LFAB_09530"/>
<feature type="region of interest" description="Disordered" evidence="1">
    <location>
        <begin position="38"/>
        <end position="64"/>
    </location>
</feature>
<accession>W6T6Z2</accession>
<feature type="transmembrane region" description="Helical" evidence="2">
    <location>
        <begin position="12"/>
        <end position="31"/>
    </location>
</feature>
<sequence>MLLLTIYGSLKMAIRLVIYLVLGGLVIFMRYRHRKKTRKRIDKGTERLMAKTPKDENGKYPWEK</sequence>
<dbReference type="eggNOG" id="ENOG5030ADN">
    <property type="taxonomic scope" value="Bacteria"/>
</dbReference>
<dbReference type="AlphaFoldDB" id="W6T6Z2"/>
<comment type="caution">
    <text evidence="3">The sequence shown here is derived from an EMBL/GenBank/DDBJ whole genome shotgun (WGS) entry which is preliminary data.</text>
</comment>
<proteinExistence type="predicted"/>
<keyword evidence="2" id="KW-1133">Transmembrane helix</keyword>
<organism evidence="3 4">
    <name type="scientific">Lactiplantibacillus fabifermentans T30PCM01</name>
    <dbReference type="NCBI Taxonomy" id="1400520"/>
    <lineage>
        <taxon>Bacteria</taxon>
        <taxon>Bacillati</taxon>
        <taxon>Bacillota</taxon>
        <taxon>Bacilli</taxon>
        <taxon>Lactobacillales</taxon>
        <taxon>Lactobacillaceae</taxon>
        <taxon>Lactiplantibacillus</taxon>
    </lineage>
</organism>
<evidence type="ECO:0000313" key="4">
    <source>
        <dbReference type="Proteomes" id="UP000019247"/>
    </source>
</evidence>
<reference evidence="3 4" key="1">
    <citation type="journal article" date="2014" name="Genome Announc.">
        <title>Genome Sequence of Lactobacillus fabifermentans Strain T30PCM01, Isolated from Fermenting Grape Marc.</title>
        <authorList>
            <person name="Treu L."/>
            <person name="Vendramin V."/>
            <person name="Bovo B."/>
            <person name="Giacomini A."/>
            <person name="Corich V."/>
            <person name="Campanaro S."/>
        </authorList>
    </citation>
    <scope>NUCLEOTIDE SEQUENCE [LARGE SCALE GENOMIC DNA]</scope>
    <source>
        <strain evidence="3 4">T30PCM01</strain>
    </source>
</reference>
<dbReference type="EMBL" id="AWWK01000042">
    <property type="protein sequence ID" value="ETY73972.1"/>
    <property type="molecule type" value="Genomic_DNA"/>
</dbReference>
<dbReference type="OrthoDB" id="2324652at2"/>
<dbReference type="HOGENOM" id="CLU_2844370_0_0_9"/>
<keyword evidence="2" id="KW-0472">Membrane</keyword>
<feature type="compositionally biased region" description="Basic and acidic residues" evidence="1">
    <location>
        <begin position="42"/>
        <end position="64"/>
    </location>
</feature>
<dbReference type="PATRIC" id="fig|1400520.3.peg.1859"/>
<evidence type="ECO:0000313" key="3">
    <source>
        <dbReference type="EMBL" id="ETY73972.1"/>
    </source>
</evidence>
<dbReference type="Proteomes" id="UP000019247">
    <property type="component" value="Unassembled WGS sequence"/>
</dbReference>
<gene>
    <name evidence="3" type="ORF">LFAB_09530</name>
</gene>
<name>W6T6Z2_9LACO</name>
<evidence type="ECO:0000256" key="1">
    <source>
        <dbReference type="SAM" id="MobiDB-lite"/>
    </source>
</evidence>